<dbReference type="InterPro" id="IPR025483">
    <property type="entry name" value="Lipase_euk"/>
</dbReference>
<evidence type="ECO:0000256" key="2">
    <source>
        <dbReference type="ARBA" id="ARBA00022729"/>
    </source>
</evidence>
<organism evidence="9 10">
    <name type="scientific">Ignelater luminosus</name>
    <name type="common">Cucubano</name>
    <name type="synonym">Pyrophorus luminosus</name>
    <dbReference type="NCBI Taxonomy" id="2038154"/>
    <lineage>
        <taxon>Eukaryota</taxon>
        <taxon>Metazoa</taxon>
        <taxon>Ecdysozoa</taxon>
        <taxon>Arthropoda</taxon>
        <taxon>Hexapoda</taxon>
        <taxon>Insecta</taxon>
        <taxon>Pterygota</taxon>
        <taxon>Neoptera</taxon>
        <taxon>Endopterygota</taxon>
        <taxon>Coleoptera</taxon>
        <taxon>Polyphaga</taxon>
        <taxon>Elateriformia</taxon>
        <taxon>Elateroidea</taxon>
        <taxon>Elateridae</taxon>
        <taxon>Agrypninae</taxon>
        <taxon>Pyrophorini</taxon>
        <taxon>Ignelater</taxon>
    </lineage>
</organism>
<keyword evidence="6" id="KW-0325">Glycoprotein</keyword>
<proteinExistence type="inferred from homology"/>
<gene>
    <name evidence="9" type="ORF">ILUMI_10736</name>
</gene>
<dbReference type="EMBL" id="VTPC01005915">
    <property type="protein sequence ID" value="KAF2895438.1"/>
    <property type="molecule type" value="Genomic_DNA"/>
</dbReference>
<dbReference type="FunFam" id="3.40.50.1820:FF:000057">
    <property type="entry name" value="Lipase"/>
    <property type="match status" value="1"/>
</dbReference>
<dbReference type="Proteomes" id="UP000801492">
    <property type="component" value="Unassembled WGS sequence"/>
</dbReference>
<evidence type="ECO:0000256" key="4">
    <source>
        <dbReference type="ARBA" id="ARBA00022963"/>
    </source>
</evidence>
<dbReference type="PANTHER" id="PTHR11005">
    <property type="entry name" value="LYSOSOMAL ACID LIPASE-RELATED"/>
    <property type="match status" value="1"/>
</dbReference>
<dbReference type="GO" id="GO:0016788">
    <property type="term" value="F:hydrolase activity, acting on ester bonds"/>
    <property type="evidence" value="ECO:0007669"/>
    <property type="project" value="InterPro"/>
</dbReference>
<dbReference type="InterPro" id="IPR006693">
    <property type="entry name" value="AB_hydrolase_lipase"/>
</dbReference>
<dbReference type="InterPro" id="IPR029058">
    <property type="entry name" value="AB_hydrolase_fold"/>
</dbReference>
<dbReference type="Pfam" id="PF04083">
    <property type="entry name" value="Abhydro_lipase"/>
    <property type="match status" value="1"/>
</dbReference>
<feature type="active site" description="Charge relay system" evidence="7">
    <location>
        <position position="312"/>
    </location>
</feature>
<evidence type="ECO:0000256" key="3">
    <source>
        <dbReference type="ARBA" id="ARBA00022801"/>
    </source>
</evidence>
<accession>A0A8K0GEM8</accession>
<comment type="similarity">
    <text evidence="1">Belongs to the AB hydrolase superfamily. Lipase family.</text>
</comment>
<dbReference type="OrthoDB" id="9974421at2759"/>
<keyword evidence="10" id="KW-1185">Reference proteome</keyword>
<evidence type="ECO:0000259" key="8">
    <source>
        <dbReference type="Pfam" id="PF04083"/>
    </source>
</evidence>
<feature type="active site" description="Charge relay system" evidence="7">
    <location>
        <position position="346"/>
    </location>
</feature>
<dbReference type="PIRSF" id="PIRSF000862">
    <property type="entry name" value="Steryl_ester_lip"/>
    <property type="match status" value="1"/>
</dbReference>
<name>A0A8K0GEM8_IGNLU</name>
<evidence type="ECO:0000313" key="10">
    <source>
        <dbReference type="Proteomes" id="UP000801492"/>
    </source>
</evidence>
<evidence type="ECO:0000256" key="1">
    <source>
        <dbReference type="ARBA" id="ARBA00010701"/>
    </source>
</evidence>
<evidence type="ECO:0000313" key="9">
    <source>
        <dbReference type="EMBL" id="KAF2895438.1"/>
    </source>
</evidence>
<keyword evidence="3" id="KW-0378">Hydrolase</keyword>
<keyword evidence="2" id="KW-0732">Signal</keyword>
<reference evidence="9" key="1">
    <citation type="submission" date="2019-08" db="EMBL/GenBank/DDBJ databases">
        <title>The genome of the North American firefly Photinus pyralis.</title>
        <authorList>
            <consortium name="Photinus pyralis genome working group"/>
            <person name="Fallon T.R."/>
            <person name="Sander Lower S.E."/>
            <person name="Weng J.-K."/>
        </authorList>
    </citation>
    <scope>NUCLEOTIDE SEQUENCE</scope>
    <source>
        <strain evidence="9">TRF0915ILg1</strain>
        <tissue evidence="9">Whole body</tissue>
    </source>
</reference>
<feature type="active site" description="Nucleophile" evidence="7">
    <location>
        <position position="137"/>
    </location>
</feature>
<feature type="domain" description="Partial AB-hydrolase lipase" evidence="8">
    <location>
        <begin position="2"/>
        <end position="62"/>
    </location>
</feature>
<evidence type="ECO:0000256" key="7">
    <source>
        <dbReference type="PIRSR" id="PIRSR000862-1"/>
    </source>
</evidence>
<sequence>DEIIKGRGYPAEVHYVTTEDGYIITVFRIPHGKNEIYTTKEQPKQPVFLLHGVGLNSESYINVGEKSLGFLLADAGYDVWIGNFRGTMYARNHTKLSITDTTFWDFSFHEMGIYDVPAQVDFVSGTTKQKIIYIGYSLGTTTAFIFGTTHPEIAEEKVKEFICLAPATFLYKWKSSTKYLFPLWPYLKPIIEWFTNGMFYIREFPPHQVRDVLCLPFPFQMDMCQFADMLAWGFNYEQSDPETLPVTLIQNSDATSTKAMSHMIQLASNDGKFEQFDYGQKKNMEIYGTYDPPIYDLSKFRVPVYIIRGENDLLSTKENIERLNASLPEKVKAFDIYVVQDDKFNHGDFLVAKDVVPLLYNHILDIIPKVKLI</sequence>
<evidence type="ECO:0000256" key="6">
    <source>
        <dbReference type="ARBA" id="ARBA00023180"/>
    </source>
</evidence>
<comment type="caution">
    <text evidence="9">The sequence shown here is derived from an EMBL/GenBank/DDBJ whole genome shotgun (WGS) entry which is preliminary data.</text>
</comment>
<protein>
    <recommendedName>
        <fullName evidence="8">Partial AB-hydrolase lipase domain-containing protein</fullName>
    </recommendedName>
</protein>
<keyword evidence="4" id="KW-0442">Lipid degradation</keyword>
<dbReference type="AlphaFoldDB" id="A0A8K0GEM8"/>
<keyword evidence="5" id="KW-0443">Lipid metabolism</keyword>
<feature type="non-terminal residue" evidence="9">
    <location>
        <position position="1"/>
    </location>
</feature>
<evidence type="ECO:0000256" key="5">
    <source>
        <dbReference type="ARBA" id="ARBA00023098"/>
    </source>
</evidence>
<dbReference type="SUPFAM" id="SSF53474">
    <property type="entry name" value="alpha/beta-Hydrolases"/>
    <property type="match status" value="1"/>
</dbReference>
<dbReference type="Gene3D" id="3.40.50.1820">
    <property type="entry name" value="alpha/beta hydrolase"/>
    <property type="match status" value="1"/>
</dbReference>
<dbReference type="GO" id="GO:0016042">
    <property type="term" value="P:lipid catabolic process"/>
    <property type="evidence" value="ECO:0007669"/>
    <property type="project" value="UniProtKB-KW"/>
</dbReference>